<dbReference type="Gene3D" id="2.40.50.140">
    <property type="entry name" value="Nucleic acid-binding proteins"/>
    <property type="match status" value="1"/>
</dbReference>
<dbReference type="EMBL" id="NTKD01000005">
    <property type="protein sequence ID" value="PDH41256.1"/>
    <property type="molecule type" value="Genomic_DNA"/>
</dbReference>
<evidence type="ECO:0000256" key="2">
    <source>
        <dbReference type="ARBA" id="ARBA00007452"/>
    </source>
</evidence>
<comment type="caution">
    <text evidence="10">The sequence shown here is derived from an EMBL/GenBank/DDBJ whole genome shotgun (WGS) entry which is preliminary data.</text>
</comment>
<evidence type="ECO:0000256" key="6">
    <source>
        <dbReference type="ARBA" id="ARBA00023204"/>
    </source>
</evidence>
<feature type="domain" description="DNA replication/recombination mediator RecO N-terminal" evidence="9">
    <location>
        <begin position="13"/>
        <end position="85"/>
    </location>
</feature>
<evidence type="ECO:0000256" key="1">
    <source>
        <dbReference type="ARBA" id="ARBA00003065"/>
    </source>
</evidence>
<dbReference type="GO" id="GO:0043590">
    <property type="term" value="C:bacterial nucleoid"/>
    <property type="evidence" value="ECO:0007669"/>
    <property type="project" value="TreeGrafter"/>
</dbReference>
<keyword evidence="5 8" id="KW-0233">DNA recombination</keyword>
<sequence>MTSVHSAVWATKMSDELRPAWVLHSRKYRDTSLIVDLLTGEHGRVSVVARGARSKGGRLAANMQPFRLFLASWRGKGELKTLTRTDFPAPPIQISGQCLMIGMYVNELLVRLLVHTHDPLPHIVSGYGQLLSQLAAADKTNISRDVEPALRRFELHLLEQLGYGVSFDTDGSSGEKVLPSSRYRFQAGTGFVVTGEPEGYSGSALLRIDAGDYDEDRARVARHVTRAAIDDLLGGKPLVSRQMYRSLIAHSA</sequence>
<dbReference type="Pfam" id="PF11967">
    <property type="entry name" value="RecO_N"/>
    <property type="match status" value="1"/>
</dbReference>
<evidence type="ECO:0000256" key="7">
    <source>
        <dbReference type="ARBA" id="ARBA00033409"/>
    </source>
</evidence>
<comment type="function">
    <text evidence="1 8">Involved in DNA repair and RecF pathway recombination.</text>
</comment>
<evidence type="ECO:0000256" key="3">
    <source>
        <dbReference type="ARBA" id="ARBA00021310"/>
    </source>
</evidence>
<accession>A0A2A5WYV7</accession>
<dbReference type="NCBIfam" id="TIGR00613">
    <property type="entry name" value="reco"/>
    <property type="match status" value="1"/>
</dbReference>
<evidence type="ECO:0000256" key="8">
    <source>
        <dbReference type="HAMAP-Rule" id="MF_00201"/>
    </source>
</evidence>
<dbReference type="InterPro" id="IPR042242">
    <property type="entry name" value="RecO_C"/>
</dbReference>
<dbReference type="Proteomes" id="UP000219327">
    <property type="component" value="Unassembled WGS sequence"/>
</dbReference>
<dbReference type="InterPro" id="IPR022572">
    <property type="entry name" value="DNA_rep/recomb_RecO_N"/>
</dbReference>
<dbReference type="Pfam" id="PF02565">
    <property type="entry name" value="RecO_C"/>
    <property type="match status" value="1"/>
</dbReference>
<dbReference type="Gene3D" id="1.20.1440.120">
    <property type="entry name" value="Recombination protein O, C-terminal domain"/>
    <property type="match status" value="1"/>
</dbReference>
<proteinExistence type="inferred from homology"/>
<dbReference type="InterPro" id="IPR012340">
    <property type="entry name" value="NA-bd_OB-fold"/>
</dbReference>
<keyword evidence="6 8" id="KW-0234">DNA repair</keyword>
<keyword evidence="4 8" id="KW-0227">DNA damage</keyword>
<evidence type="ECO:0000256" key="5">
    <source>
        <dbReference type="ARBA" id="ARBA00023172"/>
    </source>
</evidence>
<dbReference type="InterPro" id="IPR003717">
    <property type="entry name" value="RecO"/>
</dbReference>
<evidence type="ECO:0000256" key="4">
    <source>
        <dbReference type="ARBA" id="ARBA00022763"/>
    </source>
</evidence>
<gene>
    <name evidence="8 10" type="primary">recO</name>
    <name evidence="10" type="ORF">CNE99_01835</name>
</gene>
<organism evidence="10 11">
    <name type="scientific">OM182 bacterium MED-G24</name>
    <dbReference type="NCBI Taxonomy" id="1986255"/>
    <lineage>
        <taxon>Bacteria</taxon>
        <taxon>Pseudomonadati</taxon>
        <taxon>Pseudomonadota</taxon>
        <taxon>Gammaproteobacteria</taxon>
        <taxon>OMG group</taxon>
        <taxon>OM182 clade</taxon>
    </lineage>
</organism>
<comment type="similarity">
    <text evidence="2 8">Belongs to the RecO family.</text>
</comment>
<evidence type="ECO:0000313" key="11">
    <source>
        <dbReference type="Proteomes" id="UP000219327"/>
    </source>
</evidence>
<dbReference type="SUPFAM" id="SSF50249">
    <property type="entry name" value="Nucleic acid-binding proteins"/>
    <property type="match status" value="1"/>
</dbReference>
<name>A0A2A5WYV7_9GAMM</name>
<dbReference type="GO" id="GO:0006310">
    <property type="term" value="P:DNA recombination"/>
    <property type="evidence" value="ECO:0007669"/>
    <property type="project" value="UniProtKB-UniRule"/>
</dbReference>
<evidence type="ECO:0000259" key="9">
    <source>
        <dbReference type="Pfam" id="PF11967"/>
    </source>
</evidence>
<dbReference type="GO" id="GO:0006302">
    <property type="term" value="P:double-strand break repair"/>
    <property type="evidence" value="ECO:0007669"/>
    <property type="project" value="TreeGrafter"/>
</dbReference>
<dbReference type="PANTHER" id="PTHR33991">
    <property type="entry name" value="DNA REPAIR PROTEIN RECO"/>
    <property type="match status" value="1"/>
</dbReference>
<dbReference type="AlphaFoldDB" id="A0A2A5WYV7"/>
<dbReference type="PANTHER" id="PTHR33991:SF1">
    <property type="entry name" value="DNA REPAIR PROTEIN RECO"/>
    <property type="match status" value="1"/>
</dbReference>
<dbReference type="HAMAP" id="MF_00201">
    <property type="entry name" value="RecO"/>
    <property type="match status" value="1"/>
</dbReference>
<protein>
    <recommendedName>
        <fullName evidence="3 8">DNA repair protein RecO</fullName>
    </recommendedName>
    <alternativeName>
        <fullName evidence="7 8">Recombination protein O</fullName>
    </alternativeName>
</protein>
<reference evidence="10 11" key="1">
    <citation type="submission" date="2017-08" db="EMBL/GenBank/DDBJ databases">
        <title>Fine stratification of microbial communities through a metagenomic profile of the photic zone.</title>
        <authorList>
            <person name="Haro-Moreno J.M."/>
            <person name="Lopez-Perez M."/>
            <person name="De La Torre J."/>
            <person name="Picazo A."/>
            <person name="Camacho A."/>
            <person name="Rodriguez-Valera F."/>
        </authorList>
    </citation>
    <scope>NUCLEOTIDE SEQUENCE [LARGE SCALE GENOMIC DNA]</scope>
    <source>
        <strain evidence="10">MED-G24</strain>
    </source>
</reference>
<evidence type="ECO:0000313" key="10">
    <source>
        <dbReference type="EMBL" id="PDH41256.1"/>
    </source>
</evidence>